<dbReference type="AlphaFoldDB" id="A0A8J6YUD1"/>
<evidence type="ECO:0000313" key="3">
    <source>
        <dbReference type="EMBL" id="MBE1236569.1"/>
    </source>
</evidence>
<keyword evidence="4" id="KW-1185">Reference proteome</keyword>
<dbReference type="SUPFAM" id="SSF101756">
    <property type="entry name" value="Hypothetical protein YgiW"/>
    <property type="match status" value="1"/>
</dbReference>
<dbReference type="EMBL" id="JACZHT010000001">
    <property type="protein sequence ID" value="MBE1236569.1"/>
    <property type="molecule type" value="Genomic_DNA"/>
</dbReference>
<reference evidence="3" key="1">
    <citation type="submission" date="2020-10" db="EMBL/GenBank/DDBJ databases">
        <title>Genome sequence of the unusual species of purple photosynthetic bacteria, Phaeovibrio sulfidiphilus DSM 23193, type strain.</title>
        <authorList>
            <person name="Kyndt J.A."/>
            <person name="Meyer T.E."/>
        </authorList>
    </citation>
    <scope>NUCLEOTIDE SEQUENCE</scope>
    <source>
        <strain evidence="3">DSM 23193</strain>
    </source>
</reference>
<gene>
    <name evidence="3" type="ORF">IHV25_02735</name>
</gene>
<dbReference type="Pfam" id="PF04076">
    <property type="entry name" value="BOF"/>
    <property type="match status" value="1"/>
</dbReference>
<sequence>MTHTVARRTRPLAVLALGAALALPAVGAHAQNPADDLPIPTPALTTVKGTADMRDDTPVTLRGYLVKALGDEKYTFKDDTGTIVVEIDDDKWQGMTFNPNEMVELDGEIDRGMMKMKVDVDVIRKAQP</sequence>
<name>A0A8J6YUD1_9PROT</name>
<evidence type="ECO:0000256" key="2">
    <source>
        <dbReference type="SAM" id="SignalP"/>
    </source>
</evidence>
<feature type="chain" id="PRO_5035286141" evidence="2">
    <location>
        <begin position="31"/>
        <end position="128"/>
    </location>
</feature>
<dbReference type="RefSeq" id="WP_192533425.1">
    <property type="nucleotide sequence ID" value="NZ_JACZHT010000001.1"/>
</dbReference>
<feature type="signal peptide" evidence="2">
    <location>
        <begin position="1"/>
        <end position="30"/>
    </location>
</feature>
<dbReference type="PANTHER" id="PTHR36571:SF1">
    <property type="entry name" value="PROTEIN YGIW"/>
    <property type="match status" value="1"/>
</dbReference>
<proteinExistence type="predicted"/>
<protein>
    <submittedName>
        <fullName evidence="3">NirD/YgiW/YdeI family stress tolerance protein</fullName>
    </submittedName>
</protein>
<accession>A0A8J6YUD1</accession>
<dbReference type="InterPro" id="IPR005220">
    <property type="entry name" value="CarO-like"/>
</dbReference>
<dbReference type="Gene3D" id="2.40.50.200">
    <property type="entry name" value="Bacterial OB-fold"/>
    <property type="match status" value="1"/>
</dbReference>
<dbReference type="Proteomes" id="UP000631034">
    <property type="component" value="Unassembled WGS sequence"/>
</dbReference>
<evidence type="ECO:0000256" key="1">
    <source>
        <dbReference type="ARBA" id="ARBA00022729"/>
    </source>
</evidence>
<organism evidence="3 4">
    <name type="scientific">Phaeovibrio sulfidiphilus</name>
    <dbReference type="NCBI Taxonomy" id="1220600"/>
    <lineage>
        <taxon>Bacteria</taxon>
        <taxon>Pseudomonadati</taxon>
        <taxon>Pseudomonadota</taxon>
        <taxon>Alphaproteobacteria</taxon>
        <taxon>Rhodospirillales</taxon>
        <taxon>Rhodospirillaceae</taxon>
        <taxon>Phaeovibrio</taxon>
    </lineage>
</organism>
<comment type="caution">
    <text evidence="3">The sequence shown here is derived from an EMBL/GenBank/DDBJ whole genome shotgun (WGS) entry which is preliminary data.</text>
</comment>
<keyword evidence="1 2" id="KW-0732">Signal</keyword>
<dbReference type="NCBIfam" id="NF033674">
    <property type="entry name" value="stress_OB_fold"/>
    <property type="match status" value="1"/>
</dbReference>
<dbReference type="InterPro" id="IPR036700">
    <property type="entry name" value="BOBF_sf"/>
</dbReference>
<evidence type="ECO:0000313" key="4">
    <source>
        <dbReference type="Proteomes" id="UP000631034"/>
    </source>
</evidence>
<dbReference type="PANTHER" id="PTHR36571">
    <property type="entry name" value="PROTEIN YGIW"/>
    <property type="match status" value="1"/>
</dbReference>